<dbReference type="GO" id="GO:0046677">
    <property type="term" value="P:response to antibiotic"/>
    <property type="evidence" value="ECO:0007669"/>
    <property type="project" value="UniProtKB-UniRule"/>
</dbReference>
<keyword evidence="11 25" id="KW-0328">Glycosyltransferase</keyword>
<keyword evidence="33" id="KW-1185">Reference proteome</keyword>
<dbReference type="PANTHER" id="PTHR32282:SF11">
    <property type="entry name" value="PENICILLIN-BINDING PROTEIN 1B"/>
    <property type="match status" value="1"/>
</dbReference>
<evidence type="ECO:0000256" key="5">
    <source>
        <dbReference type="ARBA" id="ARBA00007739"/>
    </source>
</evidence>
<dbReference type="PANTHER" id="PTHR32282">
    <property type="entry name" value="BINDING PROTEIN TRANSPEPTIDASE, PUTATIVE-RELATED"/>
    <property type="match status" value="1"/>
</dbReference>
<protein>
    <recommendedName>
        <fullName evidence="6 24">Penicillin-binding protein 1B</fullName>
        <shortName evidence="25">PBP-1b</shortName>
        <shortName evidence="25">PBP1b</shortName>
    </recommendedName>
    <alternativeName>
        <fullName evidence="20 25">Murein polymerase</fullName>
    </alternativeName>
</protein>
<dbReference type="InterPro" id="IPR001460">
    <property type="entry name" value="PCN-bd_Tpept"/>
</dbReference>
<dbReference type="OrthoDB" id="9766909at2"/>
<dbReference type="GO" id="GO:0071555">
    <property type="term" value="P:cell wall organization"/>
    <property type="evidence" value="ECO:0007669"/>
    <property type="project" value="UniProtKB-UniRule"/>
</dbReference>
<evidence type="ECO:0000256" key="8">
    <source>
        <dbReference type="ARBA" id="ARBA00022519"/>
    </source>
</evidence>
<dbReference type="Pfam" id="PF00905">
    <property type="entry name" value="Transpeptidase"/>
    <property type="match status" value="1"/>
</dbReference>
<dbReference type="GO" id="GO:0030288">
    <property type="term" value="C:outer membrane-bounded periplasmic space"/>
    <property type="evidence" value="ECO:0007669"/>
    <property type="project" value="TreeGrafter"/>
</dbReference>
<evidence type="ECO:0000256" key="9">
    <source>
        <dbReference type="ARBA" id="ARBA00022645"/>
    </source>
</evidence>
<keyword evidence="12 25" id="KW-0808">Transferase</keyword>
<keyword evidence="18" id="KW-0511">Multifunctional enzyme</keyword>
<evidence type="ECO:0000256" key="27">
    <source>
        <dbReference type="SAM" id="MobiDB-lite"/>
    </source>
</evidence>
<evidence type="ECO:0000256" key="13">
    <source>
        <dbReference type="ARBA" id="ARBA00022801"/>
    </source>
</evidence>
<evidence type="ECO:0000256" key="14">
    <source>
        <dbReference type="ARBA" id="ARBA00022960"/>
    </source>
</evidence>
<evidence type="ECO:0000256" key="17">
    <source>
        <dbReference type="ARBA" id="ARBA00023251"/>
    </source>
</evidence>
<evidence type="ECO:0000259" key="30">
    <source>
        <dbReference type="Pfam" id="PF00912"/>
    </source>
</evidence>
<keyword evidence="7" id="KW-1003">Cell membrane</keyword>
<evidence type="ECO:0000256" key="24">
    <source>
        <dbReference type="NCBIfam" id="TIGR02071"/>
    </source>
</evidence>
<dbReference type="FunFam" id="1.10.3810.10:FF:000002">
    <property type="entry name" value="Penicillin-binding protein 1B"/>
    <property type="match status" value="1"/>
</dbReference>
<keyword evidence="8" id="KW-0997">Cell inner membrane</keyword>
<comment type="function">
    <text evidence="1 25">Cell wall formation. Synthesis of cross-linked peptidoglycan from the lipid intermediates. The enzyme has a penicillin-insensitive transglycosylase N-terminal domain (formation of linear glycan strands) and a penicillin-sensitive transpeptidase C-terminal domain (cross-linking of the peptide subunits).</text>
</comment>
<keyword evidence="28" id="KW-1133">Transmembrane helix</keyword>
<gene>
    <name evidence="32" type="primary">mrcB</name>
    <name evidence="32" type="ORF">CIK83_02245</name>
</gene>
<feature type="compositionally biased region" description="Polar residues" evidence="27">
    <location>
        <begin position="1"/>
        <end position="11"/>
    </location>
</feature>
<evidence type="ECO:0000313" key="33">
    <source>
        <dbReference type="Proteomes" id="UP000252479"/>
    </source>
</evidence>
<evidence type="ECO:0000256" key="6">
    <source>
        <dbReference type="ARBA" id="ARBA00018637"/>
    </source>
</evidence>
<keyword evidence="28" id="KW-0812">Transmembrane</keyword>
<dbReference type="InterPro" id="IPR028166">
    <property type="entry name" value="UB2H"/>
</dbReference>
<organism evidence="32 33">
    <name type="scientific">Vibrio casei</name>
    <dbReference type="NCBI Taxonomy" id="673372"/>
    <lineage>
        <taxon>Bacteria</taxon>
        <taxon>Pseudomonadati</taxon>
        <taxon>Pseudomonadota</taxon>
        <taxon>Gammaproteobacteria</taxon>
        <taxon>Vibrionales</taxon>
        <taxon>Vibrionaceae</taxon>
        <taxon>Vibrio</taxon>
    </lineage>
</organism>
<dbReference type="InterPro" id="IPR036950">
    <property type="entry name" value="PBP_transglycosylase"/>
</dbReference>
<evidence type="ECO:0000256" key="21">
    <source>
        <dbReference type="ARBA" id="ARBA00034000"/>
    </source>
</evidence>
<dbReference type="InterPro" id="IPR001264">
    <property type="entry name" value="Glyco_trans_51"/>
</dbReference>
<evidence type="ECO:0000256" key="25">
    <source>
        <dbReference type="PIRNR" id="PIRNR002799"/>
    </source>
</evidence>
<comment type="catalytic activity">
    <reaction evidence="22">
        <text>[GlcNAc-(1-&gt;4)-Mur2Ac(oyl-L-Ala-gamma-D-Glu-L-Lys-D-Ala-D-Ala)](n)-di-trans,octa-cis-undecaprenyl diphosphate + beta-D-GlcNAc-(1-&gt;4)-Mur2Ac(oyl-L-Ala-gamma-D-Glu-L-Lys-D-Ala-D-Ala)-di-trans,octa-cis-undecaprenyl diphosphate = [GlcNAc-(1-&gt;4)-Mur2Ac(oyl-L-Ala-gamma-D-Glu-L-Lys-D-Ala-D-Ala)](n+1)-di-trans,octa-cis-undecaprenyl diphosphate + di-trans,octa-cis-undecaprenyl diphosphate + H(+)</text>
        <dbReference type="Rhea" id="RHEA:23708"/>
        <dbReference type="Rhea" id="RHEA-COMP:9602"/>
        <dbReference type="Rhea" id="RHEA-COMP:9603"/>
        <dbReference type="ChEBI" id="CHEBI:15378"/>
        <dbReference type="ChEBI" id="CHEBI:58405"/>
        <dbReference type="ChEBI" id="CHEBI:60033"/>
        <dbReference type="ChEBI" id="CHEBI:78435"/>
        <dbReference type="EC" id="2.4.99.28"/>
    </reaction>
</comment>
<feature type="transmembrane region" description="Helical" evidence="28">
    <location>
        <begin position="51"/>
        <end position="70"/>
    </location>
</feature>
<dbReference type="GO" id="GO:0006508">
    <property type="term" value="P:proteolysis"/>
    <property type="evidence" value="ECO:0007669"/>
    <property type="project" value="UniProtKB-KW"/>
</dbReference>
<dbReference type="EMBL" id="QPGL01000001">
    <property type="protein sequence ID" value="RCS73971.1"/>
    <property type="molecule type" value="Genomic_DNA"/>
</dbReference>
<evidence type="ECO:0000256" key="7">
    <source>
        <dbReference type="ARBA" id="ARBA00022475"/>
    </source>
</evidence>
<dbReference type="GO" id="GO:0008360">
    <property type="term" value="P:regulation of cell shape"/>
    <property type="evidence" value="ECO:0007669"/>
    <property type="project" value="UniProtKB-UniRule"/>
</dbReference>
<feature type="active site" description="Acyl-ester intermediate; for transpeptidase activity" evidence="26">
    <location>
        <position position="492"/>
    </location>
</feature>
<sequence length="793" mass="89119">MAPRKTPSTTSSRRKVSDSSPRKAGPARARKTSPPKKSPSQRTWLRKLWSLTWKLGLVFMAFMVAAGFYLNGVVTQRFEGQLFELPTVVYARVLNLEPGSNVTVTKLRQELDVLNYRKVSSPIRAGEYSASSTKIELFRRPFEFENGPEPSRHVMLYFDENGLKRIQSLDSKADLGFLRIEPKMLGMLEAKKEETRLFLKREQFPSAMVEALLSTEDRNFYQHGGVSPVAIARAFVVNLRAGRAVQGGSTLTQQLAKNLFLSSEKTLWRKFKEAYIAMILDYRYSKDRILEAYLNEVYLGQNGGEAIHGFALASRYYFGQPLQELRIDQLAMLVGMVKGPSYYNPIRHPERTKDRRDLVLELMMSQDILTPSQFNEAATRDLDLQKNPHLGKRQPAYFEQLQRELKEKVGDKFKSDTGLRLFTTLDPVSQTYLENAVNKTLPQLEQRSGKGLETAVVAVDRTTGEIRAMIGGKHAGFDGFNRALSASRQIGSLVKPAIYLTALETPEKYNLGTTLDDKPITLTNEQGKTWSPKNFDRKFSGEVPLYKAMAKSMNVPTVNLGMQLGIPAVMDTLSKLGVDKQEIRPVPSMFLGSFSLTPYQVSQMFQTITNSGKRAPLTALRTVLDVDGNVLYESIPRASQQVPQQAAWLTTYIMKRVVSEGTSRYLQAQYGWATLAAKTGTSNDSRDSWFVGVDGREVVTIWTGRDDNKPTKLTGSSGSLRTYANYLALRTPERLTLPWPSNIVTTHFESTQAGGYVADCSGNIDLPQWDINGNLKDACKNNPTRWIKSLFDF</sequence>
<comment type="pathway">
    <text evidence="23">Glycan biosynthesis.</text>
</comment>
<feature type="domain" description="Penicillin-binding protein transpeptidase" evidence="29">
    <location>
        <begin position="455"/>
        <end position="694"/>
    </location>
</feature>
<comment type="similarity">
    <text evidence="5 25">In the N-terminal section; belongs to the glycosyltransferase 51 family.</text>
</comment>
<dbReference type="NCBIfam" id="TIGR02074">
    <property type="entry name" value="PBP_1a_fam"/>
    <property type="match status" value="1"/>
</dbReference>
<evidence type="ECO:0000256" key="28">
    <source>
        <dbReference type="SAM" id="Phobius"/>
    </source>
</evidence>
<keyword evidence="17" id="KW-0046">Antibiotic resistance</keyword>
<dbReference type="Gene3D" id="1.10.3810.10">
    <property type="entry name" value="Biosynthetic peptidoglycan transglycosylase-like"/>
    <property type="match status" value="1"/>
</dbReference>
<dbReference type="SUPFAM" id="SSF53955">
    <property type="entry name" value="Lysozyme-like"/>
    <property type="match status" value="1"/>
</dbReference>
<comment type="subcellular location">
    <subcellularLocation>
        <location evidence="2">Cell inner membrane</location>
    </subcellularLocation>
</comment>
<keyword evidence="9" id="KW-0121">Carboxypeptidase</keyword>
<evidence type="ECO:0000259" key="31">
    <source>
        <dbReference type="Pfam" id="PF14814"/>
    </source>
</evidence>
<evidence type="ECO:0000256" key="2">
    <source>
        <dbReference type="ARBA" id="ARBA00004533"/>
    </source>
</evidence>
<proteinExistence type="inferred from homology"/>
<dbReference type="InterPro" id="IPR023346">
    <property type="entry name" value="Lysozyme-like_dom_sf"/>
</dbReference>
<comment type="similarity">
    <text evidence="4 25">In the C-terminal section; belongs to the transpeptidase family.</text>
</comment>
<evidence type="ECO:0000256" key="15">
    <source>
        <dbReference type="ARBA" id="ARBA00022984"/>
    </source>
</evidence>
<comment type="catalytic activity">
    <reaction evidence="21">
        <text>Preferential cleavage: (Ac)2-L-Lys-D-Ala-|-D-Ala. Also transpeptidation of peptidyl-alanyl moieties that are N-acyl substituents of D-alanine.</text>
        <dbReference type="EC" id="3.4.16.4"/>
    </reaction>
</comment>
<comment type="caution">
    <text evidence="32">The sequence shown here is derived from an EMBL/GenBank/DDBJ whole genome shotgun (WGS) entry which is preliminary data.</text>
</comment>
<evidence type="ECO:0000256" key="26">
    <source>
        <dbReference type="PIRSR" id="PIRSR002799-1"/>
    </source>
</evidence>
<comment type="pathway">
    <text evidence="3 25">Cell wall biogenesis; peptidoglycan biosynthesis.</text>
</comment>
<dbReference type="GO" id="GO:0009252">
    <property type="term" value="P:peptidoglycan biosynthetic process"/>
    <property type="evidence" value="ECO:0007669"/>
    <property type="project" value="UniProtKB-UniRule"/>
</dbReference>
<dbReference type="InterPro" id="IPR012338">
    <property type="entry name" value="Beta-lactam/transpept-like"/>
</dbReference>
<keyword evidence="13" id="KW-0378">Hydrolase</keyword>
<dbReference type="GO" id="GO:0009002">
    <property type="term" value="F:serine-type D-Ala-D-Ala carboxypeptidase activity"/>
    <property type="evidence" value="ECO:0007669"/>
    <property type="project" value="UniProtKB-EC"/>
</dbReference>
<evidence type="ECO:0000256" key="23">
    <source>
        <dbReference type="ARBA" id="ARBA00060592"/>
    </source>
</evidence>
<dbReference type="Gene3D" id="3.40.710.10">
    <property type="entry name" value="DD-peptidase/beta-lactamase superfamily"/>
    <property type="match status" value="1"/>
</dbReference>
<dbReference type="PIRSF" id="PIRSF002799">
    <property type="entry name" value="PBP_1b"/>
    <property type="match status" value="1"/>
</dbReference>
<evidence type="ECO:0000256" key="4">
    <source>
        <dbReference type="ARBA" id="ARBA00007090"/>
    </source>
</evidence>
<dbReference type="Pfam" id="PF14814">
    <property type="entry name" value="UB2H"/>
    <property type="match status" value="1"/>
</dbReference>
<evidence type="ECO:0000256" key="16">
    <source>
        <dbReference type="ARBA" id="ARBA00023136"/>
    </source>
</evidence>
<keyword evidence="14 25" id="KW-0133">Cell shape</keyword>
<accession>A0A368LQ87</accession>
<evidence type="ECO:0000256" key="10">
    <source>
        <dbReference type="ARBA" id="ARBA00022670"/>
    </source>
</evidence>
<feature type="active site" description="Proton donor; for transglycosylase activity" evidence="26">
    <location>
        <position position="216"/>
    </location>
</feature>
<keyword evidence="10" id="KW-0645">Protease</keyword>
<dbReference type="Proteomes" id="UP000252479">
    <property type="component" value="Unassembled WGS sequence"/>
</dbReference>
<evidence type="ECO:0000256" key="22">
    <source>
        <dbReference type="ARBA" id="ARBA00049902"/>
    </source>
</evidence>
<dbReference type="InterPro" id="IPR050396">
    <property type="entry name" value="Glycosyltr_51/Transpeptidase"/>
</dbReference>
<dbReference type="UniPathway" id="UPA00219"/>
<evidence type="ECO:0000256" key="11">
    <source>
        <dbReference type="ARBA" id="ARBA00022676"/>
    </source>
</evidence>
<dbReference type="Pfam" id="PF00912">
    <property type="entry name" value="Transgly"/>
    <property type="match status" value="1"/>
</dbReference>
<evidence type="ECO:0000256" key="18">
    <source>
        <dbReference type="ARBA" id="ARBA00023268"/>
    </source>
</evidence>
<keyword evidence="15 25" id="KW-0573">Peptidoglycan synthesis</keyword>
<dbReference type="RefSeq" id="WP_086962125.1">
    <property type="nucleotide sequence ID" value="NZ_AP018680.1"/>
</dbReference>
<evidence type="ECO:0000256" key="3">
    <source>
        <dbReference type="ARBA" id="ARBA00004752"/>
    </source>
</evidence>
<feature type="domain" description="Glycosyl transferase family 51" evidence="30">
    <location>
        <begin position="191"/>
        <end position="363"/>
    </location>
</feature>
<feature type="region of interest" description="Disordered" evidence="27">
    <location>
        <begin position="1"/>
        <end position="41"/>
    </location>
</feature>
<dbReference type="InterPro" id="IPR011813">
    <property type="entry name" value="PBP_1b"/>
</dbReference>
<evidence type="ECO:0000313" key="32">
    <source>
        <dbReference type="EMBL" id="RCS73971.1"/>
    </source>
</evidence>
<reference evidence="32 33" key="1">
    <citation type="journal article" date="2017" name="Elife">
        <title>Extensive horizontal gene transfer in cheese-associated bacteria.</title>
        <authorList>
            <person name="Bonham K.S."/>
            <person name="Wolfe B.E."/>
            <person name="Dutton R.J."/>
        </authorList>
    </citation>
    <scope>NUCLEOTIDE SEQUENCE [LARGE SCALE GENOMIC DNA]</scope>
    <source>
        <strain evidence="32 33">JB196</strain>
    </source>
</reference>
<evidence type="ECO:0000256" key="12">
    <source>
        <dbReference type="ARBA" id="ARBA00022679"/>
    </source>
</evidence>
<dbReference type="NCBIfam" id="TIGR02071">
    <property type="entry name" value="PBP_1b"/>
    <property type="match status" value="1"/>
</dbReference>
<evidence type="ECO:0000256" key="19">
    <source>
        <dbReference type="ARBA" id="ARBA00023316"/>
    </source>
</evidence>
<dbReference type="GO" id="GO:0008658">
    <property type="term" value="F:penicillin binding"/>
    <property type="evidence" value="ECO:0007669"/>
    <property type="project" value="UniProtKB-UniRule"/>
</dbReference>
<dbReference type="GO" id="GO:0009274">
    <property type="term" value="C:peptidoglycan-based cell wall"/>
    <property type="evidence" value="ECO:0007669"/>
    <property type="project" value="UniProtKB-UniRule"/>
</dbReference>
<evidence type="ECO:0000256" key="1">
    <source>
        <dbReference type="ARBA" id="ARBA00002624"/>
    </source>
</evidence>
<evidence type="ECO:0000256" key="20">
    <source>
        <dbReference type="ARBA" id="ARBA00032454"/>
    </source>
</evidence>
<evidence type="ECO:0000259" key="29">
    <source>
        <dbReference type="Pfam" id="PF00905"/>
    </source>
</evidence>
<dbReference type="Gene3D" id="3.30.2060.10">
    <property type="entry name" value="Penicillin-binding protein 1b domain"/>
    <property type="match status" value="1"/>
</dbReference>
<dbReference type="GO" id="GO:0005886">
    <property type="term" value="C:plasma membrane"/>
    <property type="evidence" value="ECO:0007669"/>
    <property type="project" value="UniProtKB-SubCell"/>
</dbReference>
<dbReference type="GeneID" id="303187717"/>
<dbReference type="FunFam" id="3.40.710.10:FF:000006">
    <property type="entry name" value="Penicillin-binding protein 1B"/>
    <property type="match status" value="1"/>
</dbReference>
<name>A0A368LQ87_9VIBR</name>
<feature type="domain" description="Bifunctional transglycosylase second" evidence="31">
    <location>
        <begin position="96"/>
        <end position="179"/>
    </location>
</feature>
<keyword evidence="19 25" id="KW-0961">Cell wall biogenesis/degradation</keyword>
<dbReference type="AlphaFoldDB" id="A0A368LQ87"/>
<dbReference type="SUPFAM" id="SSF56601">
    <property type="entry name" value="beta-lactamase/transpeptidase-like"/>
    <property type="match status" value="1"/>
</dbReference>
<keyword evidence="16 28" id="KW-0472">Membrane</keyword>
<dbReference type="GO" id="GO:0008955">
    <property type="term" value="F:peptidoglycan glycosyltransferase activity"/>
    <property type="evidence" value="ECO:0007669"/>
    <property type="project" value="UniProtKB-UniRule"/>
</dbReference>